<gene>
    <name evidence="1" type="ORF">V1525DRAFT_398974</name>
</gene>
<dbReference type="EMBL" id="MU971348">
    <property type="protein sequence ID" value="KAK9239255.1"/>
    <property type="molecule type" value="Genomic_DNA"/>
</dbReference>
<protein>
    <submittedName>
        <fullName evidence="1">Mus7/MMS22 family-domain-containing protein</fullName>
    </submittedName>
</protein>
<proteinExistence type="predicted"/>
<dbReference type="Proteomes" id="UP001433508">
    <property type="component" value="Unassembled WGS sequence"/>
</dbReference>
<evidence type="ECO:0000313" key="2">
    <source>
        <dbReference type="Proteomes" id="UP001433508"/>
    </source>
</evidence>
<organism evidence="1 2">
    <name type="scientific">Lipomyces kononenkoae</name>
    <name type="common">Yeast</name>
    <dbReference type="NCBI Taxonomy" id="34357"/>
    <lineage>
        <taxon>Eukaryota</taxon>
        <taxon>Fungi</taxon>
        <taxon>Dikarya</taxon>
        <taxon>Ascomycota</taxon>
        <taxon>Saccharomycotina</taxon>
        <taxon>Lipomycetes</taxon>
        <taxon>Lipomycetales</taxon>
        <taxon>Lipomycetaceae</taxon>
        <taxon>Lipomyces</taxon>
    </lineage>
</organism>
<sequence>MPQSQGYVSDSEDSGSFSVSDFRDADRDELEFLPFMSISSRSKYQYKEGLTLGQPEVEVDSIPGPQRVPIDHERIIEDDAARLVQLGSGAYDPYASIAKPVTSTDPLLDSAALRLSATPPADHTHELLFTSPLSSPLSELSSPPDLDDILENFLNDNRGMKSPTSRSTETVLHEKTRASDSLAPPFVVNWEQENIDPTQYHSGPTQHFFRKRTARQINPYLFDRQMYEMALKKRGIKPIRIAVEKRISTQNNSDDSQFTPPSDTLSSQSATRLPLTQESGLTEDSMVQPPTSSLRSRQLSSRKGQHAFTSNTSRRQHQTGESKFVAQSTRATNGPLSNQVDIFEFPTSPPRRTQTQQGSRTSVSVSSLQRISATQNAQSQRAGEDTDGLDQPPFSSRMGDTTSLRGSPLYTPLHTIPVDDESQSIHSARSTSSKSGRQLIRALSIASNSDSSDESLNESDSDGEGNSSELELERLKKRVRGVLPPSFLTLENSLRREREKASYRQRSTQISALQAPKKGVARRKIGTSRREEEWNEFLGDSESDSDGPELRSQSSVLFKRPEHSVTSQHSRRHSNAVSDNDSDMEVDTHIDRMTARETRSHRRTPSSIATRMPKKSKSHQGGKLRQTRLDTRVKTKKRRSHKSSKPSLSGSNLPQIGILDAYMTEKNVNSPAPQFLKVAVREASKRDGFGRDSPSRKAFHFDDNEDNRTVSEVLQQWREGTHEGFETSSLSFARQAPVAAPSRTSSGDDSPKAIQTIRRRLPAGVIAVVAPPPGVVQVLAPPPMAKRYRQEEFVEVESGEYAVRRRPLKIDHLFESRRRIPDSVLQRYNEQRGQSRQAIDSDGVVKASHSDLKSTRKSRKAVFMPPRQHIRSEPTPSFDHIRGGDLTEVSRAEHEDFSPAFTTPAVPSPALPARSAQCKIECSQVITEFNIPILNFSATFDVFPLRHDTRFRPSTFIGRGALDAALHTLPAVEDKGGADMSIFLFQERGMTLLWKAVNAQLLEELDIGFGILLDWALCEQHNADHVSEERVDQAYEFCVFLSNYIKNTLAHESHQNIIVFVSAIKRLSVRVCELFTQFHGRITRFSRLSFYMLGFQLLYIYQIYSMLQDHSVDYSHLALDREFMTLGRLLIQVLLKYGIDDLYQFLRTYRSRVGLQIGRESTFMEIWVMAIHVFDGASRLAAGTISSFWESLYEAIGYDALSKVVNIDKFEQIWYATFSMCPLYQFDSQGVSDVGRYTAHWNAVEVMMENLLSTAEQYSRSREFGSYCRACFSRCLTLTLTWNWPGTKSLAMKMYRFFAQRKLENLESDVGTGFPDFLQDPNNLLELSTSDTVFHIFLKYLAKLIRDVNEWSDARKILPGMIGLVTPLNGRIYPRTAELRLADLEALENNYSLLLTLFWAAPPELRPPIGHLRDVIILCQSHSQARILSVKAWYYLTRLELRRNGGILESGEWYQDLVKYSLDDYLQLETVVAGISQDETKRRRANLKGYESLLKDSIKYIRMIICAPNLVQTPDQTIQILRYSRLGDVLNNGLSLPEKVMLEALQTIHDFVDLAKRILKGTNDLYSPLVQQSDSQESLYGDDSFVQHLVDDENRQWIQENRGLLAGALVDTIFNPLYQLLSNFIGASEGDKLISDELVVKAIETWSLLAQFLISSGAKDWNYFLEGRGAWKWFAETRRKARYEELWLSRVKSLQGEPEDESNGILPLA</sequence>
<name>A0ACC3T6S4_LIPKO</name>
<accession>A0ACC3T6S4</accession>
<keyword evidence="2" id="KW-1185">Reference proteome</keyword>
<evidence type="ECO:0000313" key="1">
    <source>
        <dbReference type="EMBL" id="KAK9239255.1"/>
    </source>
</evidence>
<comment type="caution">
    <text evidence="1">The sequence shown here is derived from an EMBL/GenBank/DDBJ whole genome shotgun (WGS) entry which is preliminary data.</text>
</comment>
<reference evidence="2" key="1">
    <citation type="journal article" date="2024" name="Front. Bioeng. Biotechnol.">
        <title>Genome-scale model development and genomic sequencing of the oleaginous clade Lipomyces.</title>
        <authorList>
            <person name="Czajka J.J."/>
            <person name="Han Y."/>
            <person name="Kim J."/>
            <person name="Mondo S.J."/>
            <person name="Hofstad B.A."/>
            <person name="Robles A."/>
            <person name="Haridas S."/>
            <person name="Riley R."/>
            <person name="LaButti K."/>
            <person name="Pangilinan J."/>
            <person name="Andreopoulos W."/>
            <person name="Lipzen A."/>
            <person name="Yan J."/>
            <person name="Wang M."/>
            <person name="Ng V."/>
            <person name="Grigoriev I.V."/>
            <person name="Spatafora J.W."/>
            <person name="Magnuson J.K."/>
            <person name="Baker S.E."/>
            <person name="Pomraning K.R."/>
        </authorList>
    </citation>
    <scope>NUCLEOTIDE SEQUENCE [LARGE SCALE GENOMIC DNA]</scope>
    <source>
        <strain evidence="2">CBS 7786</strain>
    </source>
</reference>